<feature type="region of interest" description="Disordered" evidence="1">
    <location>
        <begin position="141"/>
        <end position="168"/>
    </location>
</feature>
<dbReference type="VEuPathDB" id="FungiDB:I302_03290"/>
<feature type="compositionally biased region" description="Basic and acidic residues" evidence="1">
    <location>
        <begin position="150"/>
        <end position="165"/>
    </location>
</feature>
<dbReference type="AlphaFoldDB" id="A0A1B9GBN2"/>
<evidence type="ECO:0000313" key="3">
    <source>
        <dbReference type="EMBL" id="WVW82573.1"/>
    </source>
</evidence>
<gene>
    <name evidence="2" type="ORF">I302_03290</name>
    <name evidence="3" type="ORF">I302_104584</name>
</gene>
<keyword evidence="4" id="KW-1185">Reference proteome</keyword>
<dbReference type="EMBL" id="CP144542">
    <property type="protein sequence ID" value="WVW82573.1"/>
    <property type="molecule type" value="Genomic_DNA"/>
</dbReference>
<proteinExistence type="predicted"/>
<feature type="region of interest" description="Disordered" evidence="1">
    <location>
        <begin position="199"/>
        <end position="221"/>
    </location>
</feature>
<reference evidence="2" key="3">
    <citation type="submission" date="2014-01" db="EMBL/GenBank/DDBJ databases">
        <title>Evolution of pathogenesis and genome organization in the Tremellales.</title>
        <authorList>
            <person name="Cuomo C."/>
            <person name="Litvintseva A."/>
            <person name="Heitman J."/>
            <person name="Chen Y."/>
            <person name="Sun S."/>
            <person name="Springer D."/>
            <person name="Dromer F."/>
            <person name="Young S."/>
            <person name="Zeng Q."/>
            <person name="Chapman S."/>
            <person name="Gujja S."/>
            <person name="Saif S."/>
            <person name="Birren B."/>
        </authorList>
    </citation>
    <scope>NUCLEOTIDE SEQUENCE</scope>
    <source>
        <strain evidence="2">CBS 10118</strain>
    </source>
</reference>
<reference evidence="2" key="1">
    <citation type="submission" date="2013-07" db="EMBL/GenBank/DDBJ databases">
        <title>The Genome Sequence of Cryptococcus bestiolae CBS10118.</title>
        <authorList>
            <consortium name="The Broad Institute Genome Sequencing Platform"/>
            <person name="Cuomo C."/>
            <person name="Litvintseva A."/>
            <person name="Chen Y."/>
            <person name="Heitman J."/>
            <person name="Sun S."/>
            <person name="Springer D."/>
            <person name="Dromer F."/>
            <person name="Young S.K."/>
            <person name="Zeng Q."/>
            <person name="Gargeya S."/>
            <person name="Fitzgerald M."/>
            <person name="Abouelleil A."/>
            <person name="Alvarado L."/>
            <person name="Berlin A.M."/>
            <person name="Chapman S.B."/>
            <person name="Dewar J."/>
            <person name="Goldberg J."/>
            <person name="Griggs A."/>
            <person name="Gujja S."/>
            <person name="Hansen M."/>
            <person name="Howarth C."/>
            <person name="Imamovic A."/>
            <person name="Larimer J."/>
            <person name="McCowan C."/>
            <person name="Murphy C."/>
            <person name="Pearson M."/>
            <person name="Priest M."/>
            <person name="Roberts A."/>
            <person name="Saif S."/>
            <person name="Shea T."/>
            <person name="Sykes S."/>
            <person name="Wortman J."/>
            <person name="Nusbaum C."/>
            <person name="Birren B."/>
        </authorList>
    </citation>
    <scope>NUCLEOTIDE SEQUENCE [LARGE SCALE GENOMIC DNA]</scope>
    <source>
        <strain evidence="2">CBS 10118</strain>
    </source>
</reference>
<dbReference type="OrthoDB" id="10602761at2759"/>
<name>A0A1B9GBN2_9TREE</name>
<reference evidence="3" key="4">
    <citation type="submission" date="2024-02" db="EMBL/GenBank/DDBJ databases">
        <title>Comparative genomics of Cryptococcus and Kwoniella reveals pathogenesis evolution and contrasting modes of karyotype evolution via chromosome fusion or intercentromeric recombination.</title>
        <authorList>
            <person name="Coelho M.A."/>
            <person name="David-Palma M."/>
            <person name="Shea T."/>
            <person name="Bowers K."/>
            <person name="McGinley-Smith S."/>
            <person name="Mohammad A.W."/>
            <person name="Gnirke A."/>
            <person name="Yurkov A.M."/>
            <person name="Nowrousian M."/>
            <person name="Sun S."/>
            <person name="Cuomo C.A."/>
            <person name="Heitman J."/>
        </authorList>
    </citation>
    <scope>NUCLEOTIDE SEQUENCE</scope>
    <source>
        <strain evidence="3">CBS 10118</strain>
    </source>
</reference>
<dbReference type="KEGG" id="kbi:30207689"/>
<accession>A0A1B9GBN2</accession>
<evidence type="ECO:0000313" key="4">
    <source>
        <dbReference type="Proteomes" id="UP000092730"/>
    </source>
</evidence>
<evidence type="ECO:0000313" key="2">
    <source>
        <dbReference type="EMBL" id="OCF28431.1"/>
    </source>
</evidence>
<dbReference type="RefSeq" id="XP_019049501.1">
    <property type="nucleotide sequence ID" value="XM_019189939.1"/>
</dbReference>
<protein>
    <submittedName>
        <fullName evidence="2">Uncharacterized protein</fullName>
    </submittedName>
</protein>
<organism evidence="2">
    <name type="scientific">Kwoniella bestiolae CBS 10118</name>
    <dbReference type="NCBI Taxonomy" id="1296100"/>
    <lineage>
        <taxon>Eukaryota</taxon>
        <taxon>Fungi</taxon>
        <taxon>Dikarya</taxon>
        <taxon>Basidiomycota</taxon>
        <taxon>Agaricomycotina</taxon>
        <taxon>Tremellomycetes</taxon>
        <taxon>Tremellales</taxon>
        <taxon>Cryptococcaceae</taxon>
        <taxon>Kwoniella</taxon>
    </lineage>
</organism>
<dbReference type="EMBL" id="KI894019">
    <property type="protein sequence ID" value="OCF28431.1"/>
    <property type="molecule type" value="Genomic_DNA"/>
</dbReference>
<reference evidence="3" key="2">
    <citation type="submission" date="2013-07" db="EMBL/GenBank/DDBJ databases">
        <authorList>
            <consortium name="The Broad Institute Genome Sequencing Platform"/>
            <person name="Cuomo C."/>
            <person name="Litvintseva A."/>
            <person name="Chen Y."/>
            <person name="Heitman J."/>
            <person name="Sun S."/>
            <person name="Springer D."/>
            <person name="Dromer F."/>
            <person name="Young S.K."/>
            <person name="Zeng Q."/>
            <person name="Gargeya S."/>
            <person name="Fitzgerald M."/>
            <person name="Abouelleil A."/>
            <person name="Alvarado L."/>
            <person name="Berlin A.M."/>
            <person name="Chapman S.B."/>
            <person name="Dewar J."/>
            <person name="Goldberg J."/>
            <person name="Griggs A."/>
            <person name="Gujja S."/>
            <person name="Hansen M."/>
            <person name="Howarth C."/>
            <person name="Imamovic A."/>
            <person name="Larimer J."/>
            <person name="McCowan C."/>
            <person name="Murphy C."/>
            <person name="Pearson M."/>
            <person name="Priest M."/>
            <person name="Roberts A."/>
            <person name="Saif S."/>
            <person name="Shea T."/>
            <person name="Sykes S."/>
            <person name="Wortman J."/>
            <person name="Nusbaum C."/>
            <person name="Birren B."/>
        </authorList>
    </citation>
    <scope>NUCLEOTIDE SEQUENCE</scope>
    <source>
        <strain evidence="3">CBS 10118</strain>
    </source>
</reference>
<dbReference type="GeneID" id="30207689"/>
<sequence length="221" mass="25019">MSSTTYLDDPSLNAHNEIAENPSLLLTHNLLGQFKDDLKERHAARTESKWKNIFQPLCHSHEHGHNHKKEFGEKHPKAYTTIFIGSVLALAGTWGYCMYELINSYGERSDRLSAECNSTTSRLWDDLQGYKKAWEGLKVDHPEWNLTDPTPRDEKSDESTVERRGMSASVSVEDAQTIVDHLVDMGLIDSESEAVWAEYKRDSKADQSGDSSSRFPVTFVA</sequence>
<dbReference type="Proteomes" id="UP000092730">
    <property type="component" value="Chromosome 2"/>
</dbReference>
<evidence type="ECO:0000256" key="1">
    <source>
        <dbReference type="SAM" id="MobiDB-lite"/>
    </source>
</evidence>